<dbReference type="InterPro" id="IPR016181">
    <property type="entry name" value="Acyl_CoA_acyltransferase"/>
</dbReference>
<accession>A0A482VDP6</accession>
<dbReference type="Proteomes" id="UP000292052">
    <property type="component" value="Unassembled WGS sequence"/>
</dbReference>
<comment type="caution">
    <text evidence="8">The sequence shown here is derived from an EMBL/GenBank/DDBJ whole genome shotgun (WGS) entry which is preliminary data.</text>
</comment>
<dbReference type="InterPro" id="IPR019467">
    <property type="entry name" value="Hat1_N"/>
</dbReference>
<dbReference type="GO" id="GO:0004402">
    <property type="term" value="F:histone acetyltransferase activity"/>
    <property type="evidence" value="ECO:0007669"/>
    <property type="project" value="InterPro"/>
</dbReference>
<reference evidence="8 9" key="1">
    <citation type="submission" date="2017-03" db="EMBL/GenBank/DDBJ databases">
        <title>Genome of the blue death feigning beetle - Asbolus verrucosus.</title>
        <authorList>
            <person name="Rider S.D."/>
        </authorList>
    </citation>
    <scope>NUCLEOTIDE SEQUENCE [LARGE SCALE GENOMIC DNA]</scope>
    <source>
        <strain evidence="8">Butters</strain>
        <tissue evidence="8">Head and leg muscle</tissue>
    </source>
</reference>
<feature type="domain" description="N-acetyltransferase" evidence="6">
    <location>
        <begin position="210"/>
        <end position="266"/>
    </location>
</feature>
<protein>
    <recommendedName>
        <fullName evidence="2">histone acetyltransferase</fullName>
        <ecNumber evidence="2">2.3.1.48</ecNumber>
    </recommendedName>
</protein>
<evidence type="ECO:0000256" key="1">
    <source>
        <dbReference type="ARBA" id="ARBA00010543"/>
    </source>
</evidence>
<dbReference type="GO" id="GO:0005634">
    <property type="term" value="C:nucleus"/>
    <property type="evidence" value="ECO:0007669"/>
    <property type="project" value="InterPro"/>
</dbReference>
<dbReference type="OrthoDB" id="10253098at2759"/>
<name>A0A482VDP6_ASBVE</name>
<gene>
    <name evidence="8" type="ORF">BDFB_005989</name>
</gene>
<dbReference type="EMBL" id="QDEB01110084">
    <property type="protein sequence ID" value="RZB62198.1"/>
    <property type="molecule type" value="Genomic_DNA"/>
</dbReference>
<keyword evidence="4" id="KW-0012">Acyltransferase</keyword>
<keyword evidence="9" id="KW-1185">Reference proteome</keyword>
<dbReference type="Gene3D" id="3.90.360.10">
    <property type="entry name" value="Histone acetyl transferase 1 (HAT1), N-terminal domain"/>
    <property type="match status" value="1"/>
</dbReference>
<dbReference type="Gene3D" id="3.40.630.30">
    <property type="match status" value="1"/>
</dbReference>
<evidence type="ECO:0000256" key="3">
    <source>
        <dbReference type="ARBA" id="ARBA00022679"/>
    </source>
</evidence>
<dbReference type="GO" id="GO:0000781">
    <property type="term" value="C:chromosome, telomeric region"/>
    <property type="evidence" value="ECO:0007669"/>
    <property type="project" value="GOC"/>
</dbReference>
<evidence type="ECO:0000259" key="6">
    <source>
        <dbReference type="Pfam" id="PF00583"/>
    </source>
</evidence>
<organism evidence="8 9">
    <name type="scientific">Asbolus verrucosus</name>
    <name type="common">Desert ironclad beetle</name>
    <dbReference type="NCBI Taxonomy" id="1661398"/>
    <lineage>
        <taxon>Eukaryota</taxon>
        <taxon>Metazoa</taxon>
        <taxon>Ecdysozoa</taxon>
        <taxon>Arthropoda</taxon>
        <taxon>Hexapoda</taxon>
        <taxon>Insecta</taxon>
        <taxon>Pterygota</taxon>
        <taxon>Neoptera</taxon>
        <taxon>Endopterygota</taxon>
        <taxon>Coleoptera</taxon>
        <taxon>Polyphaga</taxon>
        <taxon>Cucujiformia</taxon>
        <taxon>Tenebrionidae</taxon>
        <taxon>Pimeliinae</taxon>
        <taxon>Asbolus</taxon>
    </lineage>
</organism>
<sequence length="417" mass="49159">MADKKLCEDNELVASCEDEEMMTYKKSSLNVVSFRIVREENDLEIPTKKSNSFKPDMAHQIFGESEMIFGYRQLSIGLYYLHNSAKCYVDVQFSDQIPESDLCKADDIMKALNPWLPENYRVERDDFKKDIREENHTTIFGEVIDTFEVENSNFKITICDMKNADFKEFHQRFETFIVWYIDGANFIDLEDSRWTIFYVYEEYSNPNTNKKYCSPVAFCTVYKFYLYPNSIRPRISQFFVLPTHQKRGIGTNLYSTVFKHLKALPDAEDITVEEPTPVFQKLRDFCDSLYIYRDLEENKINISTQNHKQINAYLRKHKICKRQAQRVFDILECLTTHKNGYREYVKFTESIKARIASEVDKESRGSKRLCNLERTGIMTEPIDKKASVNAEFNKYIDSLERPVSRLRSHLAKIEANK</sequence>
<dbReference type="InterPro" id="IPR000182">
    <property type="entry name" value="GNAT_dom"/>
</dbReference>
<feature type="domain" description="Histone acetyl transferase HAT1 N-terminal" evidence="7">
    <location>
        <begin position="26"/>
        <end position="182"/>
    </location>
</feature>
<evidence type="ECO:0000256" key="5">
    <source>
        <dbReference type="ARBA" id="ARBA00048017"/>
    </source>
</evidence>
<evidence type="ECO:0000313" key="8">
    <source>
        <dbReference type="EMBL" id="RZB62198.1"/>
    </source>
</evidence>
<dbReference type="AlphaFoldDB" id="A0A482VDP6"/>
<dbReference type="Pfam" id="PF10394">
    <property type="entry name" value="Hat1_N"/>
    <property type="match status" value="1"/>
</dbReference>
<keyword evidence="3 8" id="KW-0808">Transferase</keyword>
<comment type="similarity">
    <text evidence="1">Belongs to the HAT1 family.</text>
</comment>
<evidence type="ECO:0000259" key="7">
    <source>
        <dbReference type="Pfam" id="PF10394"/>
    </source>
</evidence>
<dbReference type="CDD" id="cd04301">
    <property type="entry name" value="NAT_SF"/>
    <property type="match status" value="1"/>
</dbReference>
<comment type="catalytic activity">
    <reaction evidence="5">
        <text>L-lysyl-[protein] + acetyl-CoA = N(6)-acetyl-L-lysyl-[protein] + CoA + H(+)</text>
        <dbReference type="Rhea" id="RHEA:45948"/>
        <dbReference type="Rhea" id="RHEA-COMP:9752"/>
        <dbReference type="Rhea" id="RHEA-COMP:10731"/>
        <dbReference type="ChEBI" id="CHEBI:15378"/>
        <dbReference type="ChEBI" id="CHEBI:29969"/>
        <dbReference type="ChEBI" id="CHEBI:57287"/>
        <dbReference type="ChEBI" id="CHEBI:57288"/>
        <dbReference type="ChEBI" id="CHEBI:61930"/>
        <dbReference type="EC" id="2.3.1.48"/>
    </reaction>
</comment>
<dbReference type="Pfam" id="PF00583">
    <property type="entry name" value="Acetyltransf_1"/>
    <property type="match status" value="1"/>
</dbReference>
<dbReference type="STRING" id="1661398.A0A482VDP6"/>
<evidence type="ECO:0000313" key="9">
    <source>
        <dbReference type="Proteomes" id="UP000292052"/>
    </source>
</evidence>
<dbReference type="EC" id="2.3.1.48" evidence="2"/>
<dbReference type="InterPro" id="IPR017380">
    <property type="entry name" value="Hist_AcTrfase_B-typ_cat-su"/>
</dbReference>
<evidence type="ECO:0000256" key="4">
    <source>
        <dbReference type="ARBA" id="ARBA00023315"/>
    </source>
</evidence>
<dbReference type="SUPFAM" id="SSF55729">
    <property type="entry name" value="Acyl-CoA N-acyltransferases (Nat)"/>
    <property type="match status" value="1"/>
</dbReference>
<dbReference type="InterPro" id="IPR037113">
    <property type="entry name" value="Hat1_N_sf"/>
</dbReference>
<dbReference type="GO" id="GO:0031509">
    <property type="term" value="P:subtelomeric heterochromatin formation"/>
    <property type="evidence" value="ECO:0007669"/>
    <property type="project" value="InterPro"/>
</dbReference>
<dbReference type="PANTHER" id="PTHR12046">
    <property type="entry name" value="HISTONE ACETYLTRANSFERASE TYPE B CATALYTIC SUBUNIT"/>
    <property type="match status" value="1"/>
</dbReference>
<evidence type="ECO:0000256" key="2">
    <source>
        <dbReference type="ARBA" id="ARBA00013184"/>
    </source>
</evidence>
<proteinExistence type="inferred from homology"/>